<organism evidence="2 3">
    <name type="scientific">Cryomyces antarcticus</name>
    <dbReference type="NCBI Taxonomy" id="329879"/>
    <lineage>
        <taxon>Eukaryota</taxon>
        <taxon>Fungi</taxon>
        <taxon>Dikarya</taxon>
        <taxon>Ascomycota</taxon>
        <taxon>Pezizomycotina</taxon>
        <taxon>Dothideomycetes</taxon>
        <taxon>Dothideomycetes incertae sedis</taxon>
        <taxon>Cryomyces</taxon>
    </lineage>
</organism>
<dbReference type="EMBL" id="JAVRRA010026463">
    <property type="protein sequence ID" value="KAK5087258.1"/>
    <property type="molecule type" value="Genomic_DNA"/>
</dbReference>
<feature type="compositionally biased region" description="Polar residues" evidence="1">
    <location>
        <begin position="79"/>
        <end position="94"/>
    </location>
</feature>
<keyword evidence="3" id="KW-1185">Reference proteome</keyword>
<sequence>MAGSKGKASSTPAAKGRPKRQAAVLSTPHAQDIYHEMLSEAASASDTQGSERPLKRRKTAQPKSVPRSKNAAQDDAHDNASQTDDTHVPSTLRQTVYDDSEDSEESDVDWEEIGLRQHSPEEEQSTNEAGIKDVSVVIGASEAAAKRSRPSKRRAPTAIEKK</sequence>
<feature type="region of interest" description="Disordered" evidence="1">
    <location>
        <begin position="1"/>
        <end position="162"/>
    </location>
</feature>
<protein>
    <recommendedName>
        <fullName evidence="4">DUF4604 domain-containing protein</fullName>
    </recommendedName>
</protein>
<evidence type="ECO:0000256" key="1">
    <source>
        <dbReference type="SAM" id="MobiDB-lite"/>
    </source>
</evidence>
<gene>
    <name evidence="2" type="ORF">LTR16_008069</name>
</gene>
<reference evidence="2 3" key="1">
    <citation type="submission" date="2023-08" db="EMBL/GenBank/DDBJ databases">
        <title>Black Yeasts Isolated from many extreme environments.</title>
        <authorList>
            <person name="Coleine C."/>
            <person name="Stajich J.E."/>
            <person name="Selbmann L."/>
        </authorList>
    </citation>
    <scope>NUCLEOTIDE SEQUENCE [LARGE SCALE GENOMIC DNA]</scope>
    <source>
        <strain evidence="2 3">CCFEE 536</strain>
    </source>
</reference>
<evidence type="ECO:0008006" key="4">
    <source>
        <dbReference type="Google" id="ProtNLM"/>
    </source>
</evidence>
<comment type="caution">
    <text evidence="2">The sequence shown here is derived from an EMBL/GenBank/DDBJ whole genome shotgun (WGS) entry which is preliminary data.</text>
</comment>
<feature type="non-terminal residue" evidence="2">
    <location>
        <position position="162"/>
    </location>
</feature>
<accession>A0ABR0K5M7</accession>
<evidence type="ECO:0000313" key="2">
    <source>
        <dbReference type="EMBL" id="KAK5087258.1"/>
    </source>
</evidence>
<name>A0ABR0K5M7_9PEZI</name>
<evidence type="ECO:0000313" key="3">
    <source>
        <dbReference type="Proteomes" id="UP001357485"/>
    </source>
</evidence>
<feature type="compositionally biased region" description="Acidic residues" evidence="1">
    <location>
        <begin position="98"/>
        <end position="112"/>
    </location>
</feature>
<feature type="compositionally biased region" description="Basic residues" evidence="1">
    <location>
        <begin position="146"/>
        <end position="155"/>
    </location>
</feature>
<proteinExistence type="predicted"/>
<dbReference type="Proteomes" id="UP001357485">
    <property type="component" value="Unassembled WGS sequence"/>
</dbReference>